<evidence type="ECO:0000256" key="9">
    <source>
        <dbReference type="ARBA" id="ARBA00022989"/>
    </source>
</evidence>
<evidence type="ECO:0000313" key="15">
    <source>
        <dbReference type="Proteomes" id="UP000307943"/>
    </source>
</evidence>
<dbReference type="PANTHER" id="PTHR34220:SF11">
    <property type="entry name" value="SENSOR PROTEIN KINASE HPTS"/>
    <property type="match status" value="1"/>
</dbReference>
<feature type="transmembrane region" description="Helical" evidence="12">
    <location>
        <begin position="276"/>
        <end position="295"/>
    </location>
</feature>
<dbReference type="GO" id="GO:0005886">
    <property type="term" value="C:plasma membrane"/>
    <property type="evidence" value="ECO:0007669"/>
    <property type="project" value="UniProtKB-SubCell"/>
</dbReference>
<comment type="caution">
    <text evidence="14">The sequence shown here is derived from an EMBL/GenBank/DDBJ whole genome shotgun (WGS) entry which is preliminary data.</text>
</comment>
<evidence type="ECO:0000313" key="14">
    <source>
        <dbReference type="EMBL" id="TNJ66960.1"/>
    </source>
</evidence>
<feature type="domain" description="HAMP" evidence="13">
    <location>
        <begin position="297"/>
        <end position="350"/>
    </location>
</feature>
<dbReference type="InterPro" id="IPR003594">
    <property type="entry name" value="HATPase_dom"/>
</dbReference>
<evidence type="ECO:0000256" key="10">
    <source>
        <dbReference type="ARBA" id="ARBA00023012"/>
    </source>
</evidence>
<dbReference type="PANTHER" id="PTHR34220">
    <property type="entry name" value="SENSOR HISTIDINE KINASE YPDA"/>
    <property type="match status" value="1"/>
</dbReference>
<dbReference type="RefSeq" id="WP_139601445.1">
    <property type="nucleotide sequence ID" value="NZ_VDCQ01000007.1"/>
</dbReference>
<evidence type="ECO:0000256" key="2">
    <source>
        <dbReference type="ARBA" id="ARBA00022475"/>
    </source>
</evidence>
<keyword evidence="6" id="KW-0547">Nucleotide-binding</keyword>
<gene>
    <name evidence="14" type="ORF">FE784_07090</name>
</gene>
<dbReference type="InterPro" id="IPR050640">
    <property type="entry name" value="Bact_2-comp_sensor_kinase"/>
</dbReference>
<dbReference type="OrthoDB" id="370211at2"/>
<dbReference type="InterPro" id="IPR036890">
    <property type="entry name" value="HATPase_C_sf"/>
</dbReference>
<dbReference type="AlphaFoldDB" id="A0A5C4TEP1"/>
<keyword evidence="2" id="KW-1003">Cell membrane</keyword>
<dbReference type="InterPro" id="IPR003660">
    <property type="entry name" value="HAMP_dom"/>
</dbReference>
<dbReference type="Gene3D" id="6.10.340.10">
    <property type="match status" value="1"/>
</dbReference>
<dbReference type="Pfam" id="PF02518">
    <property type="entry name" value="HATPase_c"/>
    <property type="match status" value="1"/>
</dbReference>
<proteinExistence type="predicted"/>
<evidence type="ECO:0000256" key="4">
    <source>
        <dbReference type="ARBA" id="ARBA00022679"/>
    </source>
</evidence>
<keyword evidence="9 12" id="KW-1133">Transmembrane helix</keyword>
<evidence type="ECO:0000256" key="11">
    <source>
        <dbReference type="ARBA" id="ARBA00023136"/>
    </source>
</evidence>
<dbReference type="GO" id="GO:0000155">
    <property type="term" value="F:phosphorelay sensor kinase activity"/>
    <property type="evidence" value="ECO:0007669"/>
    <property type="project" value="InterPro"/>
</dbReference>
<dbReference type="Pfam" id="PF06580">
    <property type="entry name" value="His_kinase"/>
    <property type="match status" value="1"/>
</dbReference>
<keyword evidence="7" id="KW-0418">Kinase</keyword>
<name>A0A5C4TEP1_9BACL</name>
<evidence type="ECO:0000259" key="13">
    <source>
        <dbReference type="PROSITE" id="PS50885"/>
    </source>
</evidence>
<dbReference type="InterPro" id="IPR010559">
    <property type="entry name" value="Sig_transdc_His_kin_internal"/>
</dbReference>
<evidence type="ECO:0000256" key="8">
    <source>
        <dbReference type="ARBA" id="ARBA00022840"/>
    </source>
</evidence>
<keyword evidence="11 12" id="KW-0472">Membrane</keyword>
<evidence type="ECO:0000256" key="12">
    <source>
        <dbReference type="SAM" id="Phobius"/>
    </source>
</evidence>
<accession>A0A5C4TEP1</accession>
<evidence type="ECO:0000256" key="7">
    <source>
        <dbReference type="ARBA" id="ARBA00022777"/>
    </source>
</evidence>
<protein>
    <submittedName>
        <fullName evidence="14">HAMP domain-containing protein</fullName>
    </submittedName>
</protein>
<comment type="subcellular location">
    <subcellularLocation>
        <location evidence="1">Cell membrane</location>
        <topology evidence="1">Multi-pass membrane protein</topology>
    </subcellularLocation>
</comment>
<keyword evidence="15" id="KW-1185">Reference proteome</keyword>
<dbReference type="PROSITE" id="PS50885">
    <property type="entry name" value="HAMP"/>
    <property type="match status" value="1"/>
</dbReference>
<keyword evidence="8" id="KW-0067">ATP-binding</keyword>
<dbReference type="GO" id="GO:0005524">
    <property type="term" value="F:ATP binding"/>
    <property type="evidence" value="ECO:0007669"/>
    <property type="project" value="UniProtKB-KW"/>
</dbReference>
<keyword evidence="10" id="KW-0902">Two-component regulatory system</keyword>
<keyword evidence="4" id="KW-0808">Transferase</keyword>
<evidence type="ECO:0000256" key="1">
    <source>
        <dbReference type="ARBA" id="ARBA00004651"/>
    </source>
</evidence>
<dbReference type="SUPFAM" id="SSF55874">
    <property type="entry name" value="ATPase domain of HSP90 chaperone/DNA topoisomerase II/histidine kinase"/>
    <property type="match status" value="1"/>
</dbReference>
<evidence type="ECO:0000256" key="5">
    <source>
        <dbReference type="ARBA" id="ARBA00022692"/>
    </source>
</evidence>
<feature type="transmembrane region" description="Helical" evidence="12">
    <location>
        <begin position="12"/>
        <end position="34"/>
    </location>
</feature>
<sequence>MKLGRNLQNRFFISYSLVLLLIAVCVSVPMYLYLHRNIERNLIISINETVTTTAERLENSRMQFENISNQLYLDKDADGKTVLQYLRQMSENPFSFEFHQSRRAVEGFLFLTSTIYSDIDRISLYTDNGSALSNRFDVDEPSLAAVGRARFHETASSEGELIIRFADSDPVFAKEAVPVFSFIRLLAPFENRFAILEAQYTVNEIMPADKLAHIQGAVLNVLDRDRQILYSSGDSNLTPYAANYQYEQKLSKSGLTIQIIAPKHEAFRPLNVFRDVTILSVAALIVFSMLVFYLLSRVLTLPLKKLKKAIDSIDLHDGQPDIDNMFHMDEIESINRSFRRMTDRLHHSLEETIRFRTQQLQSHFDALQSQINPHFLFNMLGVIQASAENGHNARVVHLCSNLASFLSYSIATTSPVTTLDKELAFTVKYLELMQSRYLHRLQYRIETDESMEGIVVPKLILQPLVENCIQHGFRESGESLEIAIIGNMTEKSWTLVIRDNGCGFPQAELERIRTRISDYLQSLDDGVPGEKLTLGGMGVVSSFARLRFLFREQIHFSVMNGEDGGAVIQIQGTLKRGGTADENYGS</sequence>
<dbReference type="EMBL" id="VDCQ01000007">
    <property type="protein sequence ID" value="TNJ66960.1"/>
    <property type="molecule type" value="Genomic_DNA"/>
</dbReference>
<reference evidence="14 15" key="1">
    <citation type="submission" date="2019-05" db="EMBL/GenBank/DDBJ databases">
        <title>We sequenced the genome of Paenibacillus hemerocallicola KCTC 33185 for further insight into its adaptation and study the phylogeny of Paenibacillus.</title>
        <authorList>
            <person name="Narsing Rao M.P."/>
        </authorList>
    </citation>
    <scope>NUCLEOTIDE SEQUENCE [LARGE SCALE GENOMIC DNA]</scope>
    <source>
        <strain evidence="14 15">KCTC 33185</strain>
    </source>
</reference>
<organism evidence="14 15">
    <name type="scientific">Paenibacillus hemerocallicola</name>
    <dbReference type="NCBI Taxonomy" id="1172614"/>
    <lineage>
        <taxon>Bacteria</taxon>
        <taxon>Bacillati</taxon>
        <taxon>Bacillota</taxon>
        <taxon>Bacilli</taxon>
        <taxon>Bacillales</taxon>
        <taxon>Paenibacillaceae</taxon>
        <taxon>Paenibacillus</taxon>
    </lineage>
</organism>
<keyword evidence="3" id="KW-0597">Phosphoprotein</keyword>
<evidence type="ECO:0000256" key="3">
    <source>
        <dbReference type="ARBA" id="ARBA00022553"/>
    </source>
</evidence>
<evidence type="ECO:0000256" key="6">
    <source>
        <dbReference type="ARBA" id="ARBA00022741"/>
    </source>
</evidence>
<dbReference type="Gene3D" id="3.30.565.10">
    <property type="entry name" value="Histidine kinase-like ATPase, C-terminal domain"/>
    <property type="match status" value="1"/>
</dbReference>
<keyword evidence="5 12" id="KW-0812">Transmembrane</keyword>
<dbReference type="Proteomes" id="UP000307943">
    <property type="component" value="Unassembled WGS sequence"/>
</dbReference>